<reference evidence="2 3" key="1">
    <citation type="journal article" date="2010" name="Stand. Genomic Sci.">
        <title>Complete genome sequence of Ignisphaera aggregans type strain (AQ1.S1).</title>
        <authorList>
            <person name="Goker M."/>
            <person name="Held B."/>
            <person name="Lapidus A."/>
            <person name="Nolan M."/>
            <person name="Spring S."/>
            <person name="Yasawong M."/>
            <person name="Lucas S."/>
            <person name="Glavina Del Rio T."/>
            <person name="Tice H."/>
            <person name="Cheng J.F."/>
            <person name="Goodwin L."/>
            <person name="Tapia R."/>
            <person name="Pitluck S."/>
            <person name="Liolios K."/>
            <person name="Ivanova N."/>
            <person name="Mavromatis K."/>
            <person name="Mikhailova N."/>
            <person name="Pati A."/>
            <person name="Chen A."/>
            <person name="Palaniappan K."/>
            <person name="Brambilla E."/>
            <person name="Land M."/>
            <person name="Hauser L."/>
            <person name="Chang Y.J."/>
            <person name="Jeffries C.D."/>
            <person name="Brettin T."/>
            <person name="Detter J.C."/>
            <person name="Han C."/>
            <person name="Rohde M."/>
            <person name="Sikorski J."/>
            <person name="Woyke T."/>
            <person name="Bristow J."/>
            <person name="Eisen J.A."/>
            <person name="Markowitz V."/>
            <person name="Hugenholtz P."/>
            <person name="Kyrpides N.C."/>
            <person name="Klenk H.P."/>
        </authorList>
    </citation>
    <scope>NUCLEOTIDE SEQUENCE [LARGE SCALE GENOMIC DNA]</scope>
    <source>
        <strain evidence="3">DSM 17230 / JCM 13409 / AQ1.S1</strain>
    </source>
</reference>
<dbReference type="EMBL" id="CP002098">
    <property type="protein sequence ID" value="ADM27934.1"/>
    <property type="molecule type" value="Genomic_DNA"/>
</dbReference>
<proteinExistence type="predicted"/>
<name>E0SNY8_IGNAA</name>
<organism evidence="2 3">
    <name type="scientific">Ignisphaera aggregans (strain DSM 17230 / JCM 13409 / AQ1.S1)</name>
    <dbReference type="NCBI Taxonomy" id="583356"/>
    <lineage>
        <taxon>Archaea</taxon>
        <taxon>Thermoproteota</taxon>
        <taxon>Thermoprotei</taxon>
        <taxon>Desulfurococcales</taxon>
        <taxon>Desulfurococcaceae</taxon>
        <taxon>Ignisphaera</taxon>
    </lineage>
</organism>
<gene>
    <name evidence="2" type="ordered locus">Igag_1122</name>
</gene>
<dbReference type="PROSITE" id="PS51704">
    <property type="entry name" value="GP_PDE"/>
    <property type="match status" value="1"/>
</dbReference>
<sequence>MVLLEEKFIVIAHRGASALEPENTIAAFRKAVDMGADAFELDVRRTSDGKLIVLHDDNLKRVANIDKKVSELAYDDIRNIKVFGKEPIPTLEEVLEIFANRIPIFIELKDEGIEEEVVRLIEAYKAIDNVLIISFNYESLKRVKQINSSIDIGLLTYRYPIPIDEAVKMKAYAILPRYNIVTPNIVREIHAKKLKIFTWTVNDVALALKMISYGVNGIATDNPGIRSSIQKQTTLTKYGHS</sequence>
<keyword evidence="3" id="KW-1185">Reference proteome</keyword>
<accession>E0SNY8</accession>
<dbReference type="STRING" id="583356.Igag_1122"/>
<evidence type="ECO:0000259" key="1">
    <source>
        <dbReference type="PROSITE" id="PS51704"/>
    </source>
</evidence>
<dbReference type="PANTHER" id="PTHR46211:SF14">
    <property type="entry name" value="GLYCEROPHOSPHODIESTER PHOSPHODIESTERASE"/>
    <property type="match status" value="1"/>
</dbReference>
<feature type="domain" description="GP-PDE" evidence="1">
    <location>
        <begin position="8"/>
        <end position="230"/>
    </location>
</feature>
<dbReference type="PANTHER" id="PTHR46211">
    <property type="entry name" value="GLYCEROPHOSPHORYL DIESTER PHOSPHODIESTERASE"/>
    <property type="match status" value="1"/>
</dbReference>
<dbReference type="InterPro" id="IPR030395">
    <property type="entry name" value="GP_PDE_dom"/>
</dbReference>
<dbReference type="GO" id="GO:0008081">
    <property type="term" value="F:phosphoric diester hydrolase activity"/>
    <property type="evidence" value="ECO:0007669"/>
    <property type="project" value="InterPro"/>
</dbReference>
<dbReference type="CDD" id="cd08556">
    <property type="entry name" value="GDPD"/>
    <property type="match status" value="1"/>
</dbReference>
<dbReference type="BioCyc" id="IAGG583356:GHAH-1104-MONOMER"/>
<dbReference type="KEGG" id="iag:Igag_1122"/>
<dbReference type="Proteomes" id="UP000001304">
    <property type="component" value="Chromosome"/>
</dbReference>
<dbReference type="GO" id="GO:0006629">
    <property type="term" value="P:lipid metabolic process"/>
    <property type="evidence" value="ECO:0007669"/>
    <property type="project" value="InterPro"/>
</dbReference>
<dbReference type="SUPFAM" id="SSF51695">
    <property type="entry name" value="PLC-like phosphodiesterases"/>
    <property type="match status" value="1"/>
</dbReference>
<dbReference type="AlphaFoldDB" id="E0SNY8"/>
<dbReference type="Gene3D" id="3.20.20.190">
    <property type="entry name" value="Phosphatidylinositol (PI) phosphodiesterase"/>
    <property type="match status" value="1"/>
</dbReference>
<evidence type="ECO:0000313" key="2">
    <source>
        <dbReference type="EMBL" id="ADM27934.1"/>
    </source>
</evidence>
<dbReference type="InterPro" id="IPR017946">
    <property type="entry name" value="PLC-like_Pdiesterase_TIM-brl"/>
</dbReference>
<evidence type="ECO:0000313" key="3">
    <source>
        <dbReference type="Proteomes" id="UP000001304"/>
    </source>
</evidence>
<protein>
    <submittedName>
        <fullName evidence="2">Glycerophosphoryl diester phosphodiesterase</fullName>
    </submittedName>
</protein>
<dbReference type="HOGENOM" id="CLU_030006_3_5_2"/>
<dbReference type="Pfam" id="PF03009">
    <property type="entry name" value="GDPD"/>
    <property type="match status" value="1"/>
</dbReference>